<evidence type="ECO:0000313" key="7">
    <source>
        <dbReference type="EMBL" id="MBB3188141.1"/>
    </source>
</evidence>
<dbReference type="Pfam" id="PF13199">
    <property type="entry name" value="Glyco_hydro_66"/>
    <property type="match status" value="1"/>
</dbReference>
<dbReference type="InterPro" id="IPR025092">
    <property type="entry name" value="Glyco_hydro_66"/>
</dbReference>
<evidence type="ECO:0000313" key="8">
    <source>
        <dbReference type="Proteomes" id="UP000544222"/>
    </source>
</evidence>
<feature type="signal peptide" evidence="6">
    <location>
        <begin position="1"/>
        <end position="23"/>
    </location>
</feature>
<feature type="chain" id="PRO_5031356912" evidence="6">
    <location>
        <begin position="24"/>
        <end position="585"/>
    </location>
</feature>
<proteinExistence type="inferred from homology"/>
<keyword evidence="7" id="KW-0378">Hydrolase</keyword>
<keyword evidence="4 6" id="KW-0732">Signal</keyword>
<dbReference type="AlphaFoldDB" id="A0A7W5DSA2"/>
<keyword evidence="8" id="KW-1185">Reference proteome</keyword>
<dbReference type="InterPro" id="IPR013783">
    <property type="entry name" value="Ig-like_fold"/>
</dbReference>
<evidence type="ECO:0000256" key="1">
    <source>
        <dbReference type="ARBA" id="ARBA00006067"/>
    </source>
</evidence>
<evidence type="ECO:0000256" key="3">
    <source>
        <dbReference type="ARBA" id="ARBA00022670"/>
    </source>
</evidence>
<comment type="similarity">
    <text evidence="1">Belongs to the peptidase C25 family.</text>
</comment>
<protein>
    <submittedName>
        <fullName evidence="7">Dextranase</fullName>
        <ecNumber evidence="7">3.2.1.11</ecNumber>
    </submittedName>
</protein>
<dbReference type="GO" id="GO:0008234">
    <property type="term" value="F:cysteine-type peptidase activity"/>
    <property type="evidence" value="ECO:0007669"/>
    <property type="project" value="UniProtKB-KW"/>
</dbReference>
<dbReference type="EC" id="3.2.1.11" evidence="7"/>
<dbReference type="CDD" id="cd14745">
    <property type="entry name" value="GH66"/>
    <property type="match status" value="1"/>
</dbReference>
<comment type="similarity">
    <text evidence="2">Belongs to the glycosyl hydrolase 66 family.</text>
</comment>
<name>A0A7W5DSA2_9PORP</name>
<dbReference type="Proteomes" id="UP000544222">
    <property type="component" value="Unassembled WGS sequence"/>
</dbReference>
<evidence type="ECO:0000256" key="4">
    <source>
        <dbReference type="ARBA" id="ARBA00022729"/>
    </source>
</evidence>
<dbReference type="Gene3D" id="2.60.40.10">
    <property type="entry name" value="Immunoglobulins"/>
    <property type="match status" value="1"/>
</dbReference>
<keyword evidence="7" id="KW-0326">Glycosidase</keyword>
<dbReference type="GO" id="GO:0006508">
    <property type="term" value="P:proteolysis"/>
    <property type="evidence" value="ECO:0007669"/>
    <property type="project" value="UniProtKB-KW"/>
</dbReference>
<evidence type="ECO:0000256" key="2">
    <source>
        <dbReference type="ARBA" id="ARBA00010837"/>
    </source>
</evidence>
<organism evidence="7 8">
    <name type="scientific">Microbacter margulisiae</name>
    <dbReference type="NCBI Taxonomy" id="1350067"/>
    <lineage>
        <taxon>Bacteria</taxon>
        <taxon>Pseudomonadati</taxon>
        <taxon>Bacteroidota</taxon>
        <taxon>Bacteroidia</taxon>
        <taxon>Bacteroidales</taxon>
        <taxon>Porphyromonadaceae</taxon>
        <taxon>Microbacter</taxon>
    </lineage>
</organism>
<keyword evidence="3" id="KW-0645">Protease</keyword>
<evidence type="ECO:0000256" key="5">
    <source>
        <dbReference type="ARBA" id="ARBA00022807"/>
    </source>
</evidence>
<keyword evidence="5" id="KW-0788">Thiol protease</keyword>
<reference evidence="7 8" key="1">
    <citation type="submission" date="2020-08" db="EMBL/GenBank/DDBJ databases">
        <title>Genomic Encyclopedia of Type Strains, Phase IV (KMG-IV): sequencing the most valuable type-strain genomes for metagenomic binning, comparative biology and taxonomic classification.</title>
        <authorList>
            <person name="Goeker M."/>
        </authorList>
    </citation>
    <scope>NUCLEOTIDE SEQUENCE [LARGE SCALE GENOMIC DNA]</scope>
    <source>
        <strain evidence="7 8">DSM 27471</strain>
    </source>
</reference>
<dbReference type="Gene3D" id="3.20.20.80">
    <property type="entry name" value="Glycosidases"/>
    <property type="match status" value="1"/>
</dbReference>
<dbReference type="GO" id="GO:0033904">
    <property type="term" value="F:dextranase activity"/>
    <property type="evidence" value="ECO:0007669"/>
    <property type="project" value="UniProtKB-EC"/>
</dbReference>
<dbReference type="SUPFAM" id="SSF51445">
    <property type="entry name" value="(Trans)glycosidases"/>
    <property type="match status" value="1"/>
</dbReference>
<accession>A0A7W5DSA2</accession>
<dbReference type="RefSeq" id="WP_183413924.1">
    <property type="nucleotide sequence ID" value="NZ_JACHYB010000002.1"/>
</dbReference>
<dbReference type="EMBL" id="JACHYB010000002">
    <property type="protein sequence ID" value="MBB3188141.1"/>
    <property type="molecule type" value="Genomic_DNA"/>
</dbReference>
<dbReference type="InterPro" id="IPR013780">
    <property type="entry name" value="Glyco_hydro_b"/>
</dbReference>
<dbReference type="InterPro" id="IPR017853">
    <property type="entry name" value="GH"/>
</dbReference>
<evidence type="ECO:0000256" key="6">
    <source>
        <dbReference type="SAM" id="SignalP"/>
    </source>
</evidence>
<sequence>MRHSPFIYLFLLFSLLATSCSKGNGISSPPVQVSATPVNISSDKACYSPGSVVTFTIDHALPSTVKIRYRHLSTILDEKPLSGATWQWTTPSTDFSGYMVDLYDVVNGQEVVYGSIGVDVSSDWSHFPRYGFLSAYPQMTPAAIDYVINNLNRYHINGLQFYDWEYEHHQPLDGTVANPATEWTDIANRPTYLSTVKGYINAAHACNMKTMSYNLAYGALSDAAADGVSDEWYIFKDASHSNPDVCNLPAPMFKSNIWILDPSNSSWQQYIASKTDDVYAALGFDGYHIDQLGDQGTVYNYSGQIVNLPAAFGSFINAMKSNAPDKHLVMNAVNQFGQPNIANSPVDFLYTEVWSPNDGYKDLATIIANNNSYSNNTKKSILAAYMDYDLANSTGFFNTPGVLMTDAVIFAFGGAHLELGEHMLDKEYFPNDNLQMKGDLRDALTHYYDFLVAYENLLRDGGTQNTPVVACLDGKMTLNEWPPQTGSVAITGRDMGNTQVIHFLNFTNANSLNWRDANGTQPAPSTIANTQVAFSTTKAVKNVWMASPDYNDGTPQTLSFTQSNGTVTFTLPSLLYWDMVVVEYK</sequence>
<dbReference type="Gene3D" id="2.60.40.1180">
    <property type="entry name" value="Golgi alpha-mannosidase II"/>
    <property type="match status" value="1"/>
</dbReference>
<gene>
    <name evidence="7" type="ORF">FHX64_002339</name>
</gene>
<dbReference type="PROSITE" id="PS51257">
    <property type="entry name" value="PROKAR_LIPOPROTEIN"/>
    <property type="match status" value="1"/>
</dbReference>
<comment type="caution">
    <text evidence="7">The sequence shown here is derived from an EMBL/GenBank/DDBJ whole genome shotgun (WGS) entry which is preliminary data.</text>
</comment>